<dbReference type="AlphaFoldDB" id="A0A6L5BV68"/>
<comment type="caution">
    <text evidence="1">The sequence shown here is derived from an EMBL/GenBank/DDBJ whole genome shotgun (WGS) entry which is preliminary data.</text>
</comment>
<organism evidence="1 2">
    <name type="scientific">Pseudomonas frederiksbergensis</name>
    <dbReference type="NCBI Taxonomy" id="104087"/>
    <lineage>
        <taxon>Bacteria</taxon>
        <taxon>Pseudomonadati</taxon>
        <taxon>Pseudomonadota</taxon>
        <taxon>Gammaproteobacteria</taxon>
        <taxon>Pseudomonadales</taxon>
        <taxon>Pseudomonadaceae</taxon>
        <taxon>Pseudomonas</taxon>
    </lineage>
</organism>
<protein>
    <recommendedName>
        <fullName evidence="3">Lipoprotein</fullName>
    </recommendedName>
</protein>
<reference evidence="1 2" key="1">
    <citation type="submission" date="2019-12" db="EMBL/GenBank/DDBJ databases">
        <title>Endophytic bacteria associated with Panax ginseng seedlings.</title>
        <authorList>
            <person name="Park J.M."/>
            <person name="Shin R."/>
            <person name="Jo S.H."/>
        </authorList>
    </citation>
    <scope>NUCLEOTIDE SEQUENCE [LARGE SCALE GENOMIC DNA]</scope>
    <source>
        <strain evidence="1 2">PgKB32</strain>
    </source>
</reference>
<dbReference type="RefSeq" id="WP_239512084.1">
    <property type="nucleotide sequence ID" value="NZ_JAAAXX010000002.1"/>
</dbReference>
<proteinExistence type="predicted"/>
<sequence length="116" mass="12386">MKPTMLLPFHTQKIAAMTAMFVFLIGCVGIEVSTPGPRTQRAALTDQPSDSDQITRAWCGVTLWAVVVPIPLKLPVCKLQMGQSMTSPLHACGPLMVLGPIVHGYEGNALCGTLPN</sequence>
<accession>A0A6L5BV68</accession>
<name>A0A6L5BV68_9PSED</name>
<dbReference type="Proteomes" id="UP000475265">
    <property type="component" value="Unassembled WGS sequence"/>
</dbReference>
<dbReference type="PROSITE" id="PS51257">
    <property type="entry name" value="PROKAR_LIPOPROTEIN"/>
    <property type="match status" value="1"/>
</dbReference>
<gene>
    <name evidence="1" type="ORF">FX983_06207</name>
</gene>
<evidence type="ECO:0000313" key="2">
    <source>
        <dbReference type="Proteomes" id="UP000475265"/>
    </source>
</evidence>
<evidence type="ECO:0000313" key="1">
    <source>
        <dbReference type="EMBL" id="KAF2391722.1"/>
    </source>
</evidence>
<dbReference type="EMBL" id="JAAAXX010000002">
    <property type="protein sequence ID" value="KAF2391722.1"/>
    <property type="molecule type" value="Genomic_DNA"/>
</dbReference>
<evidence type="ECO:0008006" key="3">
    <source>
        <dbReference type="Google" id="ProtNLM"/>
    </source>
</evidence>